<evidence type="ECO:0000256" key="11">
    <source>
        <dbReference type="ARBA" id="ARBA00023209"/>
    </source>
</evidence>
<dbReference type="InterPro" id="IPR002123">
    <property type="entry name" value="Plipid/glycerol_acylTrfase"/>
</dbReference>
<dbReference type="GO" id="GO:0005509">
    <property type="term" value="F:calcium ion binding"/>
    <property type="evidence" value="ECO:0007669"/>
    <property type="project" value="InterPro"/>
</dbReference>
<keyword evidence="8 15" id="KW-1133">Transmembrane helix</keyword>
<feature type="transmembrane region" description="Helical" evidence="15">
    <location>
        <begin position="69"/>
        <end position="93"/>
    </location>
</feature>
<organism evidence="17 18">
    <name type="scientific">Ceratodon purpureus</name>
    <name type="common">Fire moss</name>
    <name type="synonym">Dicranum purpureum</name>
    <dbReference type="NCBI Taxonomy" id="3225"/>
    <lineage>
        <taxon>Eukaryota</taxon>
        <taxon>Viridiplantae</taxon>
        <taxon>Streptophyta</taxon>
        <taxon>Embryophyta</taxon>
        <taxon>Bryophyta</taxon>
        <taxon>Bryophytina</taxon>
        <taxon>Bryopsida</taxon>
        <taxon>Dicranidae</taxon>
        <taxon>Pseudoditrichales</taxon>
        <taxon>Ditrichaceae</taxon>
        <taxon>Ceratodon</taxon>
    </lineage>
</organism>
<sequence length="534" mass="60602">MATTDDDSSLQKEFDGDEFDDDSSVGDEFESSILPDFPLGPRPTIGPEAPVNPFHESSNWSIFQVIKSILLIPLFILRVVSMVTLMAIGYLLIKVALIGVSDPLFKPFNPWRRFMLWPVRLGARALMFTMGYYYIRIKGKPAHRSVAPVLVSNHIGFVDPIFVFYRHLPVLVSAKENVEMPIVGMFLQALQIIPVDRASAESRHHAAGNIRRRAMDNKWPHVMLFPEGTTTNGRAIISFKTGAFSPGLPVQPMVVRYPHKYVNPCWCDQGGLLMILFQLMTQFINFMEVEYLPVMKPTVKEMKHPQEFADRVRSEMAKALRVPCTEHSFLDIKLALAAEKLKQPSARSLVEFARMEKLFRLDYPTAQDYLKKFSAMNLSHSGYVTFDEFSSALDLPKSKITEQVFHLFDKDGHGSIKFREFLAGLAFVSTHTSFASTMEAAFKACDVNEDGTLSRDEVERSLLAIFPEMPPITVLKLFDTLDINHDEKISWEEFSGFLQRNPEYLAVIMSAHPTLLRPKSPRTPRTPRTPKFSS</sequence>
<accession>A0A8T0I723</accession>
<evidence type="ECO:0000256" key="12">
    <source>
        <dbReference type="ARBA" id="ARBA00023264"/>
    </source>
</evidence>
<comment type="subcellular location">
    <subcellularLocation>
        <location evidence="1">Membrane</location>
    </subcellularLocation>
</comment>
<dbReference type="Proteomes" id="UP000822688">
    <property type="component" value="Chromosome 4"/>
</dbReference>
<keyword evidence="11" id="KW-0594">Phospholipid biosynthesis</keyword>
<keyword evidence="7" id="KW-0106">Calcium</keyword>
<dbReference type="Gene3D" id="1.10.238.10">
    <property type="entry name" value="EF-hand"/>
    <property type="match status" value="1"/>
</dbReference>
<evidence type="ECO:0000256" key="9">
    <source>
        <dbReference type="ARBA" id="ARBA00023098"/>
    </source>
</evidence>
<evidence type="ECO:0000256" key="5">
    <source>
        <dbReference type="ARBA" id="ARBA00022679"/>
    </source>
</evidence>
<comment type="pathway">
    <text evidence="2">Lipid metabolism; phospholipid metabolism.</text>
</comment>
<evidence type="ECO:0000256" key="13">
    <source>
        <dbReference type="ARBA" id="ARBA00023315"/>
    </source>
</evidence>
<keyword evidence="9" id="KW-0443">Lipid metabolism</keyword>
<evidence type="ECO:0000256" key="4">
    <source>
        <dbReference type="ARBA" id="ARBA00022516"/>
    </source>
</evidence>
<proteinExistence type="inferred from homology"/>
<dbReference type="Pfam" id="PF01553">
    <property type="entry name" value="Acyltransferase"/>
    <property type="match status" value="1"/>
</dbReference>
<feature type="region of interest" description="Disordered" evidence="14">
    <location>
        <begin position="1"/>
        <end position="39"/>
    </location>
</feature>
<dbReference type="SUPFAM" id="SSF69593">
    <property type="entry name" value="Glycerol-3-phosphate (1)-acyltransferase"/>
    <property type="match status" value="1"/>
</dbReference>
<dbReference type="InterPro" id="IPR045252">
    <property type="entry name" value="LPCAT1-like"/>
</dbReference>
<evidence type="ECO:0000256" key="14">
    <source>
        <dbReference type="SAM" id="MobiDB-lite"/>
    </source>
</evidence>
<dbReference type="SMART" id="SM00054">
    <property type="entry name" value="EFh"/>
    <property type="match status" value="4"/>
</dbReference>
<feature type="transmembrane region" description="Helical" evidence="15">
    <location>
        <begin position="114"/>
        <end position="135"/>
    </location>
</feature>
<feature type="domain" description="EF-hand" evidence="16">
    <location>
        <begin position="469"/>
        <end position="504"/>
    </location>
</feature>
<keyword evidence="12" id="KW-1208">Phospholipid metabolism</keyword>
<keyword evidence="6 15" id="KW-0812">Transmembrane</keyword>
<dbReference type="PANTHER" id="PTHR23063">
    <property type="entry name" value="PHOSPHOLIPID ACYLTRANSFERASE"/>
    <property type="match status" value="1"/>
</dbReference>
<name>A0A8T0I723_CERPU</name>
<dbReference type="InterPro" id="IPR018247">
    <property type="entry name" value="EF_Hand_1_Ca_BS"/>
</dbReference>
<dbReference type="Pfam" id="PF13833">
    <property type="entry name" value="EF-hand_8"/>
    <property type="match status" value="1"/>
</dbReference>
<evidence type="ECO:0000256" key="8">
    <source>
        <dbReference type="ARBA" id="ARBA00022989"/>
    </source>
</evidence>
<dbReference type="GO" id="GO:0008374">
    <property type="term" value="F:O-acyltransferase activity"/>
    <property type="evidence" value="ECO:0007669"/>
    <property type="project" value="InterPro"/>
</dbReference>
<feature type="region of interest" description="Disordered" evidence="14">
    <location>
        <begin position="515"/>
        <end position="534"/>
    </location>
</feature>
<keyword evidence="5" id="KW-0808">Transferase</keyword>
<dbReference type="SUPFAM" id="SSF47473">
    <property type="entry name" value="EF-hand"/>
    <property type="match status" value="1"/>
</dbReference>
<dbReference type="AlphaFoldDB" id="A0A8T0I723"/>
<dbReference type="PRINTS" id="PR00450">
    <property type="entry name" value="RECOVERIN"/>
</dbReference>
<evidence type="ECO:0000313" key="18">
    <source>
        <dbReference type="Proteomes" id="UP000822688"/>
    </source>
</evidence>
<comment type="similarity">
    <text evidence="3">Belongs to the 1-acyl-sn-glycerol-3-phosphate acyltransferase family.</text>
</comment>
<keyword evidence="10 15" id="KW-0472">Membrane</keyword>
<evidence type="ECO:0000256" key="10">
    <source>
        <dbReference type="ARBA" id="ARBA00023136"/>
    </source>
</evidence>
<evidence type="ECO:0000259" key="16">
    <source>
        <dbReference type="PROSITE" id="PS50222"/>
    </source>
</evidence>
<dbReference type="InterPro" id="IPR002048">
    <property type="entry name" value="EF_hand_dom"/>
</dbReference>
<dbReference type="SMART" id="SM00563">
    <property type="entry name" value="PlsC"/>
    <property type="match status" value="1"/>
</dbReference>
<dbReference type="PANTHER" id="PTHR23063:SF56">
    <property type="entry name" value="EF-HAND DOMAIN-CONTAINING PROTEIN"/>
    <property type="match status" value="1"/>
</dbReference>
<evidence type="ECO:0000256" key="2">
    <source>
        <dbReference type="ARBA" id="ARBA00005074"/>
    </source>
</evidence>
<dbReference type="PROSITE" id="PS50222">
    <property type="entry name" value="EF_HAND_2"/>
    <property type="match status" value="3"/>
</dbReference>
<evidence type="ECO:0000256" key="6">
    <source>
        <dbReference type="ARBA" id="ARBA00022692"/>
    </source>
</evidence>
<dbReference type="CDD" id="cd07991">
    <property type="entry name" value="LPLAT_LPCAT1-like"/>
    <property type="match status" value="1"/>
</dbReference>
<gene>
    <name evidence="17" type="ORF">KC19_4G027700</name>
</gene>
<feature type="domain" description="EF-hand" evidence="16">
    <location>
        <begin position="433"/>
        <end position="468"/>
    </location>
</feature>
<feature type="domain" description="EF-hand" evidence="16">
    <location>
        <begin position="396"/>
        <end position="431"/>
    </location>
</feature>
<protein>
    <recommendedName>
        <fullName evidence="16">EF-hand domain-containing protein</fullName>
    </recommendedName>
</protein>
<evidence type="ECO:0000256" key="15">
    <source>
        <dbReference type="SAM" id="Phobius"/>
    </source>
</evidence>
<dbReference type="GO" id="GO:0008654">
    <property type="term" value="P:phospholipid biosynthetic process"/>
    <property type="evidence" value="ECO:0007669"/>
    <property type="project" value="UniProtKB-KW"/>
</dbReference>
<evidence type="ECO:0000256" key="7">
    <source>
        <dbReference type="ARBA" id="ARBA00022837"/>
    </source>
</evidence>
<dbReference type="InterPro" id="IPR011992">
    <property type="entry name" value="EF-hand-dom_pair"/>
</dbReference>
<dbReference type="GO" id="GO:0016020">
    <property type="term" value="C:membrane"/>
    <property type="evidence" value="ECO:0007669"/>
    <property type="project" value="UniProtKB-SubCell"/>
</dbReference>
<reference evidence="17" key="1">
    <citation type="submission" date="2020-06" db="EMBL/GenBank/DDBJ databases">
        <title>WGS assembly of Ceratodon purpureus strain R40.</title>
        <authorList>
            <person name="Carey S.B."/>
            <person name="Jenkins J."/>
            <person name="Shu S."/>
            <person name="Lovell J.T."/>
            <person name="Sreedasyam A."/>
            <person name="Maumus F."/>
            <person name="Tiley G.P."/>
            <person name="Fernandez-Pozo N."/>
            <person name="Barry K."/>
            <person name="Chen C."/>
            <person name="Wang M."/>
            <person name="Lipzen A."/>
            <person name="Daum C."/>
            <person name="Saski C.A."/>
            <person name="Payton A.C."/>
            <person name="Mcbreen J.C."/>
            <person name="Conrad R.E."/>
            <person name="Kollar L.M."/>
            <person name="Olsson S."/>
            <person name="Huttunen S."/>
            <person name="Landis J.B."/>
            <person name="Wickett N.J."/>
            <person name="Johnson M.G."/>
            <person name="Rensing S.A."/>
            <person name="Grimwood J."/>
            <person name="Schmutz J."/>
            <person name="Mcdaniel S.F."/>
        </authorList>
    </citation>
    <scope>NUCLEOTIDE SEQUENCE</scope>
    <source>
        <strain evidence="17">R40</strain>
    </source>
</reference>
<dbReference type="Pfam" id="PF13499">
    <property type="entry name" value="EF-hand_7"/>
    <property type="match status" value="1"/>
</dbReference>
<evidence type="ECO:0000313" key="17">
    <source>
        <dbReference type="EMBL" id="KAG0578501.1"/>
    </source>
</evidence>
<keyword evidence="13" id="KW-0012">Acyltransferase</keyword>
<dbReference type="EMBL" id="CM026424">
    <property type="protein sequence ID" value="KAG0578501.1"/>
    <property type="molecule type" value="Genomic_DNA"/>
</dbReference>
<comment type="caution">
    <text evidence="17">The sequence shown here is derived from an EMBL/GenBank/DDBJ whole genome shotgun (WGS) entry which is preliminary data.</text>
</comment>
<keyword evidence="4" id="KW-0444">Lipid biosynthesis</keyword>
<evidence type="ECO:0000256" key="3">
    <source>
        <dbReference type="ARBA" id="ARBA00008655"/>
    </source>
</evidence>
<feature type="compositionally biased region" description="Acidic residues" evidence="14">
    <location>
        <begin position="15"/>
        <end position="30"/>
    </location>
</feature>
<keyword evidence="18" id="KW-1185">Reference proteome</keyword>
<evidence type="ECO:0000256" key="1">
    <source>
        <dbReference type="ARBA" id="ARBA00004370"/>
    </source>
</evidence>
<dbReference type="PROSITE" id="PS00018">
    <property type="entry name" value="EF_HAND_1"/>
    <property type="match status" value="1"/>
</dbReference>